<dbReference type="Proteomes" id="UP000277570">
    <property type="component" value="Unassembled WGS sequence"/>
</dbReference>
<dbReference type="InterPro" id="IPR004358">
    <property type="entry name" value="Sig_transdc_His_kin-like_C"/>
</dbReference>
<dbReference type="Gene3D" id="3.30.565.10">
    <property type="entry name" value="Histidine kinase-like ATPase, C-terminal domain"/>
    <property type="match status" value="1"/>
</dbReference>
<dbReference type="InterPro" id="IPR050398">
    <property type="entry name" value="HssS/ArlS-like"/>
</dbReference>
<dbReference type="InterPro" id="IPR003661">
    <property type="entry name" value="HisK_dim/P_dom"/>
</dbReference>
<dbReference type="PROSITE" id="PS50109">
    <property type="entry name" value="HIS_KIN"/>
    <property type="match status" value="1"/>
</dbReference>
<evidence type="ECO:0000256" key="14">
    <source>
        <dbReference type="SAM" id="Phobius"/>
    </source>
</evidence>
<evidence type="ECO:0000256" key="5">
    <source>
        <dbReference type="ARBA" id="ARBA00022553"/>
    </source>
</evidence>
<keyword evidence="4" id="KW-1003">Cell membrane</keyword>
<dbReference type="SMART" id="SM00388">
    <property type="entry name" value="HisKA"/>
    <property type="match status" value="1"/>
</dbReference>
<evidence type="ECO:0000256" key="11">
    <source>
        <dbReference type="ARBA" id="ARBA00022989"/>
    </source>
</evidence>
<evidence type="ECO:0000256" key="4">
    <source>
        <dbReference type="ARBA" id="ARBA00022475"/>
    </source>
</evidence>
<proteinExistence type="predicted"/>
<dbReference type="CDD" id="cd00082">
    <property type="entry name" value="HisKA"/>
    <property type="match status" value="1"/>
</dbReference>
<evidence type="ECO:0000256" key="1">
    <source>
        <dbReference type="ARBA" id="ARBA00000085"/>
    </source>
</evidence>
<evidence type="ECO:0000256" key="8">
    <source>
        <dbReference type="ARBA" id="ARBA00022741"/>
    </source>
</evidence>
<feature type="transmembrane region" description="Helical" evidence="14">
    <location>
        <begin position="12"/>
        <end position="34"/>
    </location>
</feature>
<evidence type="ECO:0000256" key="13">
    <source>
        <dbReference type="ARBA" id="ARBA00023136"/>
    </source>
</evidence>
<organism evidence="16 17">
    <name type="scientific">Clostridium carnis</name>
    <dbReference type="NCBI Taxonomy" id="1530"/>
    <lineage>
        <taxon>Bacteria</taxon>
        <taxon>Bacillati</taxon>
        <taxon>Bacillota</taxon>
        <taxon>Clostridia</taxon>
        <taxon>Eubacteriales</taxon>
        <taxon>Clostridiaceae</taxon>
        <taxon>Clostridium</taxon>
    </lineage>
</organism>
<evidence type="ECO:0000256" key="12">
    <source>
        <dbReference type="ARBA" id="ARBA00023012"/>
    </source>
</evidence>
<evidence type="ECO:0000256" key="3">
    <source>
        <dbReference type="ARBA" id="ARBA00012438"/>
    </source>
</evidence>
<keyword evidence="13 14" id="KW-0472">Membrane</keyword>
<keyword evidence="17" id="KW-1185">Reference proteome</keyword>
<keyword evidence="10" id="KW-0067">ATP-binding</keyword>
<gene>
    <name evidence="16" type="primary">phoR_6</name>
    <name evidence="16" type="ORF">NCTC10913_04489</name>
</gene>
<dbReference type="Gene3D" id="1.10.287.130">
    <property type="match status" value="1"/>
</dbReference>
<dbReference type="SUPFAM" id="SSF55874">
    <property type="entry name" value="ATPase domain of HSP90 chaperone/DNA topoisomerase II/histidine kinase"/>
    <property type="match status" value="1"/>
</dbReference>
<evidence type="ECO:0000259" key="15">
    <source>
        <dbReference type="PROSITE" id="PS50109"/>
    </source>
</evidence>
<sequence length="460" mass="52445">MSTSKNILKKFILATALITLILFIFNYSIIVMYMSEGISLNSSESPENLLTDIEKNLKLENGEYYINDNTKTELKNADVWAMLINNDGNVIWNYDLPKDTPLKYSLTDVALFSRNYLNDYPVYSWKYNDNLIVIGYPKDKYAKYQYTFPVEWVKSVPIRILVFLLLNILLALILSLFIGSKMIKSIKLLISALEKLSKGEFVKVNCEGVLKGISNSIHETSIILKEKDELLKKKDKARLSYIAGISHDIRTPLSMILGYSSELQDNENLSLKEREEMRTIVRQSIKIKSLISDLNLVSSLEYDMQPVNLKKVRISSLLREIICDFINNDLDEKYDISFENDNENIIISCDENLIKRAITNLIQNSINHNPNGCSIVTKLICDNSNNCIIKIYDDGIGITKEKLQDILKTPYEKEKISNDGTVTHGLGLVIINSIIKAHKGEFIIENDIDKGFSSLIKLPI</sequence>
<comment type="caution">
    <text evidence="16">The sequence shown here is derived from an EMBL/GenBank/DDBJ whole genome shotgun (WGS) entry which is preliminary data.</text>
</comment>
<dbReference type="EMBL" id="UYIN01000022">
    <property type="protein sequence ID" value="VDG74107.1"/>
    <property type="molecule type" value="Genomic_DNA"/>
</dbReference>
<evidence type="ECO:0000313" key="17">
    <source>
        <dbReference type="Proteomes" id="UP000277570"/>
    </source>
</evidence>
<evidence type="ECO:0000256" key="6">
    <source>
        <dbReference type="ARBA" id="ARBA00022679"/>
    </source>
</evidence>
<dbReference type="InterPro" id="IPR003594">
    <property type="entry name" value="HATPase_dom"/>
</dbReference>
<keyword evidence="5" id="KW-0597">Phosphoprotein</keyword>
<dbReference type="Pfam" id="PF00512">
    <property type="entry name" value="HisKA"/>
    <property type="match status" value="1"/>
</dbReference>
<comment type="subcellular location">
    <subcellularLocation>
        <location evidence="2">Cell membrane</location>
        <topology evidence="2">Multi-pass membrane protein</topology>
    </subcellularLocation>
</comment>
<keyword evidence="9 16" id="KW-0418">Kinase</keyword>
<dbReference type="PRINTS" id="PR00344">
    <property type="entry name" value="BCTRLSENSOR"/>
</dbReference>
<dbReference type="SUPFAM" id="SSF47384">
    <property type="entry name" value="Homodimeric domain of signal transducing histidine kinase"/>
    <property type="match status" value="1"/>
</dbReference>
<keyword evidence="6 16" id="KW-0808">Transferase</keyword>
<dbReference type="RefSeq" id="WP_125149930.1">
    <property type="nucleotide sequence ID" value="NZ_UYIN01000022.1"/>
</dbReference>
<protein>
    <recommendedName>
        <fullName evidence="3">histidine kinase</fullName>
        <ecNumber evidence="3">2.7.13.3</ecNumber>
    </recommendedName>
</protein>
<dbReference type="PANTHER" id="PTHR45528:SF1">
    <property type="entry name" value="SENSOR HISTIDINE KINASE CPXA"/>
    <property type="match status" value="1"/>
</dbReference>
<feature type="transmembrane region" description="Helical" evidence="14">
    <location>
        <begin position="156"/>
        <end position="178"/>
    </location>
</feature>
<dbReference type="InterPro" id="IPR036097">
    <property type="entry name" value="HisK_dim/P_sf"/>
</dbReference>
<dbReference type="GO" id="GO:0004673">
    <property type="term" value="F:protein histidine kinase activity"/>
    <property type="evidence" value="ECO:0007669"/>
    <property type="project" value="UniProtKB-EC"/>
</dbReference>
<feature type="domain" description="Histidine kinase" evidence="15">
    <location>
        <begin position="244"/>
        <end position="460"/>
    </location>
</feature>
<evidence type="ECO:0000256" key="9">
    <source>
        <dbReference type="ARBA" id="ARBA00022777"/>
    </source>
</evidence>
<keyword evidence="12" id="KW-0902">Two-component regulatory system</keyword>
<dbReference type="InterPro" id="IPR036890">
    <property type="entry name" value="HATPase_C_sf"/>
</dbReference>
<dbReference type="InterPro" id="IPR005467">
    <property type="entry name" value="His_kinase_dom"/>
</dbReference>
<dbReference type="Pfam" id="PF02518">
    <property type="entry name" value="HATPase_c"/>
    <property type="match status" value="1"/>
</dbReference>
<reference evidence="16 17" key="1">
    <citation type="submission" date="2018-11" db="EMBL/GenBank/DDBJ databases">
        <authorList>
            <consortium name="Pathogen Informatics"/>
        </authorList>
    </citation>
    <scope>NUCLEOTIDE SEQUENCE [LARGE SCALE GENOMIC DNA]</scope>
    <source>
        <strain evidence="16 17">NCTC10913</strain>
    </source>
</reference>
<dbReference type="EC" id="2.7.13.3" evidence="3"/>
<accession>A0ABY6SZM9</accession>
<dbReference type="SMART" id="SM00387">
    <property type="entry name" value="HATPase_c"/>
    <property type="match status" value="1"/>
</dbReference>
<name>A0ABY6SZM9_9CLOT</name>
<keyword evidence="8" id="KW-0547">Nucleotide-binding</keyword>
<comment type="catalytic activity">
    <reaction evidence="1">
        <text>ATP + protein L-histidine = ADP + protein N-phospho-L-histidine.</text>
        <dbReference type="EC" id="2.7.13.3"/>
    </reaction>
</comment>
<evidence type="ECO:0000313" key="16">
    <source>
        <dbReference type="EMBL" id="VDG74107.1"/>
    </source>
</evidence>
<evidence type="ECO:0000256" key="7">
    <source>
        <dbReference type="ARBA" id="ARBA00022692"/>
    </source>
</evidence>
<keyword evidence="11 14" id="KW-1133">Transmembrane helix</keyword>
<dbReference type="PANTHER" id="PTHR45528">
    <property type="entry name" value="SENSOR HISTIDINE KINASE CPXA"/>
    <property type="match status" value="1"/>
</dbReference>
<evidence type="ECO:0000256" key="2">
    <source>
        <dbReference type="ARBA" id="ARBA00004651"/>
    </source>
</evidence>
<keyword evidence="7 14" id="KW-0812">Transmembrane</keyword>
<evidence type="ECO:0000256" key="10">
    <source>
        <dbReference type="ARBA" id="ARBA00022840"/>
    </source>
</evidence>